<accession>A0A0K6FQ00</accession>
<name>A0A0K6FQ00_9AGAM</name>
<keyword evidence="2" id="KW-1185">Reference proteome</keyword>
<dbReference type="AlphaFoldDB" id="A0A0K6FQ00"/>
<gene>
    <name evidence="1" type="ORF">RSOLAG22IIIB_07739</name>
</gene>
<organism evidence="1 2">
    <name type="scientific">Rhizoctonia solani</name>
    <dbReference type="NCBI Taxonomy" id="456999"/>
    <lineage>
        <taxon>Eukaryota</taxon>
        <taxon>Fungi</taxon>
        <taxon>Dikarya</taxon>
        <taxon>Basidiomycota</taxon>
        <taxon>Agaricomycotina</taxon>
        <taxon>Agaricomycetes</taxon>
        <taxon>Cantharellales</taxon>
        <taxon>Ceratobasidiaceae</taxon>
        <taxon>Rhizoctonia</taxon>
    </lineage>
</organism>
<dbReference type="Proteomes" id="UP000044841">
    <property type="component" value="Unassembled WGS sequence"/>
</dbReference>
<evidence type="ECO:0000313" key="2">
    <source>
        <dbReference type="Proteomes" id="UP000044841"/>
    </source>
</evidence>
<reference evidence="1 2" key="1">
    <citation type="submission" date="2015-07" db="EMBL/GenBank/DDBJ databases">
        <authorList>
            <person name="Noorani M."/>
        </authorList>
    </citation>
    <scope>NUCLEOTIDE SEQUENCE [LARGE SCALE GENOMIC DNA]</scope>
    <source>
        <strain evidence="1">BBA 69670</strain>
    </source>
</reference>
<sequence length="101" mass="11951">MYNFLYAVFGFIMPKAEARYQKKLRNRVKRTSLSQSKIDPENLQKMPLIPEDFRYDQKSLSEGDDYPSSVRNWQKRHESMLSKIRYDGDAATTKLALRRSV</sequence>
<proteinExistence type="predicted"/>
<dbReference type="EMBL" id="CYGV01000324">
    <property type="protein sequence ID" value="CUA68064.1"/>
    <property type="molecule type" value="Genomic_DNA"/>
</dbReference>
<protein>
    <submittedName>
        <fullName evidence="1">Uncharacterized protein</fullName>
    </submittedName>
</protein>
<evidence type="ECO:0000313" key="1">
    <source>
        <dbReference type="EMBL" id="CUA68064.1"/>
    </source>
</evidence>